<reference evidence="1 2" key="1">
    <citation type="submission" date="2019-03" db="EMBL/GenBank/DDBJ databases">
        <title>Single cell metagenomics reveals metabolic interactions within the superorganism composed of flagellate Streblomastix strix and complex community of Bacteroidetes bacteria on its surface.</title>
        <authorList>
            <person name="Treitli S.C."/>
            <person name="Kolisko M."/>
            <person name="Husnik F."/>
            <person name="Keeling P."/>
            <person name="Hampl V."/>
        </authorList>
    </citation>
    <scope>NUCLEOTIDE SEQUENCE [LARGE SCALE GENOMIC DNA]</scope>
    <source>
        <strain evidence="1">ST1C</strain>
    </source>
</reference>
<sequence length="180" mass="20735">MAKVAGISLKHHPRDLVRAAATFGQKITLIAQAYAPSLIIDAALLGFNQFGLIGDQDVLIYALLPNPLYKRMKHHQQRSQNIESVENEYLPMCADLFAAMHVYSLQEQNFGDIWKQPQTQLFDDFWRVEEQTFQITTIEKTIREYISTGKIARRPPNPQNEYLSPIYVLKTGRYFESQVC</sequence>
<name>A0A5J4W1T1_9EUKA</name>
<dbReference type="Proteomes" id="UP000324800">
    <property type="component" value="Unassembled WGS sequence"/>
</dbReference>
<protein>
    <submittedName>
        <fullName evidence="1">Uncharacterized protein</fullName>
    </submittedName>
</protein>
<proteinExistence type="predicted"/>
<accession>A0A5J4W1T1</accession>
<comment type="caution">
    <text evidence="1">The sequence shown here is derived from an EMBL/GenBank/DDBJ whole genome shotgun (WGS) entry which is preliminary data.</text>
</comment>
<evidence type="ECO:0000313" key="2">
    <source>
        <dbReference type="Proteomes" id="UP000324800"/>
    </source>
</evidence>
<organism evidence="1 2">
    <name type="scientific">Streblomastix strix</name>
    <dbReference type="NCBI Taxonomy" id="222440"/>
    <lineage>
        <taxon>Eukaryota</taxon>
        <taxon>Metamonada</taxon>
        <taxon>Preaxostyla</taxon>
        <taxon>Oxymonadida</taxon>
        <taxon>Streblomastigidae</taxon>
        <taxon>Streblomastix</taxon>
    </lineage>
</organism>
<evidence type="ECO:0000313" key="1">
    <source>
        <dbReference type="EMBL" id="KAA6388861.1"/>
    </source>
</evidence>
<dbReference type="EMBL" id="SNRW01003817">
    <property type="protein sequence ID" value="KAA6388861.1"/>
    <property type="molecule type" value="Genomic_DNA"/>
</dbReference>
<gene>
    <name evidence="1" type="ORF">EZS28_015610</name>
</gene>
<dbReference type="AlphaFoldDB" id="A0A5J4W1T1"/>